<evidence type="ECO:0000313" key="2">
    <source>
        <dbReference type="Proteomes" id="UP000674234"/>
    </source>
</evidence>
<accession>A0A940WDJ2</accession>
<reference evidence="1" key="1">
    <citation type="submission" date="2021-02" db="EMBL/GenBank/DDBJ databases">
        <title>Draft genome sequence of Microbispora sp. RL4-1S isolated from rice leaves in Thailand.</title>
        <authorList>
            <person name="Muangham S."/>
            <person name="Duangmal K."/>
        </authorList>
    </citation>
    <scope>NUCLEOTIDE SEQUENCE</scope>
    <source>
        <strain evidence="1">RL4-1S</strain>
    </source>
</reference>
<name>A0A940WDJ2_9ACTN</name>
<sequence>MAELAPWRAAVAGPPRAFELDGEHFVIVSDWSVLLDRLRFETWQLDLLHDLLDEAGADRIDDRLDDELDTLTLRECARVAEGLVEAATGRRWWVAQRLIASAADDWHELDGMLLLRGVDLVELARAAPARLCNVMHRLIVEGLGKTDREMFEFRLRRPPRGVDVRRTQVMTDAEQGAAFMAAMGALQGGRS</sequence>
<dbReference type="RefSeq" id="WP_210154846.1">
    <property type="nucleotide sequence ID" value="NZ_JAFCNB010000003.1"/>
</dbReference>
<dbReference type="Proteomes" id="UP000674234">
    <property type="component" value="Unassembled WGS sequence"/>
</dbReference>
<evidence type="ECO:0000313" key="1">
    <source>
        <dbReference type="EMBL" id="MBP2703535.1"/>
    </source>
</evidence>
<proteinExistence type="predicted"/>
<keyword evidence="2" id="KW-1185">Reference proteome</keyword>
<comment type="caution">
    <text evidence="1">The sequence shown here is derived from an EMBL/GenBank/DDBJ whole genome shotgun (WGS) entry which is preliminary data.</text>
</comment>
<organism evidence="1 2">
    <name type="scientific">Microbispora oryzae</name>
    <dbReference type="NCBI Taxonomy" id="2806554"/>
    <lineage>
        <taxon>Bacteria</taxon>
        <taxon>Bacillati</taxon>
        <taxon>Actinomycetota</taxon>
        <taxon>Actinomycetes</taxon>
        <taxon>Streptosporangiales</taxon>
        <taxon>Streptosporangiaceae</taxon>
        <taxon>Microbispora</taxon>
    </lineage>
</organism>
<protein>
    <submittedName>
        <fullName evidence="1">Uncharacterized protein</fullName>
    </submittedName>
</protein>
<dbReference type="AlphaFoldDB" id="A0A940WDJ2"/>
<gene>
    <name evidence="1" type="ORF">JOL79_06945</name>
</gene>
<dbReference type="EMBL" id="JAFCNB010000003">
    <property type="protein sequence ID" value="MBP2703535.1"/>
    <property type="molecule type" value="Genomic_DNA"/>
</dbReference>